<dbReference type="PANTHER" id="PTHR38149:SF1">
    <property type="entry name" value="ATPASE"/>
    <property type="match status" value="1"/>
</dbReference>
<proteinExistence type="predicted"/>
<protein>
    <submittedName>
        <fullName evidence="3">Isopentenyl-diphosphate delta-isomerase</fullName>
    </submittedName>
</protein>
<dbReference type="Proteomes" id="UP000018895">
    <property type="component" value="Unassembled WGS sequence"/>
</dbReference>
<dbReference type="InterPro" id="IPR046834">
    <property type="entry name" value="ABC_ATPase_C"/>
</dbReference>
<feature type="domain" description="ATPase of the ABC class N-terminal" evidence="2">
    <location>
        <begin position="1"/>
        <end position="161"/>
    </location>
</feature>
<dbReference type="Pfam" id="PF20446">
    <property type="entry name" value="ABC_N"/>
    <property type="match status" value="1"/>
</dbReference>
<gene>
    <name evidence="3" type="ORF">JCM9152_3789</name>
</gene>
<organism evidence="3 4">
    <name type="scientific">Halalkalibacter hemicellulosilyticusJCM 9152</name>
    <dbReference type="NCBI Taxonomy" id="1236971"/>
    <lineage>
        <taxon>Bacteria</taxon>
        <taxon>Bacillati</taxon>
        <taxon>Bacillota</taxon>
        <taxon>Bacilli</taxon>
        <taxon>Bacillales</taxon>
        <taxon>Bacillaceae</taxon>
        <taxon>Halalkalibacter</taxon>
    </lineage>
</organism>
<evidence type="ECO:0000259" key="1">
    <source>
        <dbReference type="Pfam" id="PF09818"/>
    </source>
</evidence>
<dbReference type="InterPro" id="IPR019195">
    <property type="entry name" value="ABC_ATPase_put"/>
</dbReference>
<dbReference type="EMBL" id="BAUU01000032">
    <property type="protein sequence ID" value="GAE32263.1"/>
    <property type="molecule type" value="Genomic_DNA"/>
</dbReference>
<evidence type="ECO:0000313" key="4">
    <source>
        <dbReference type="Proteomes" id="UP000018895"/>
    </source>
</evidence>
<evidence type="ECO:0000313" key="3">
    <source>
        <dbReference type="EMBL" id="GAE32263.1"/>
    </source>
</evidence>
<comment type="caution">
    <text evidence="3">The sequence shown here is derived from an EMBL/GenBank/DDBJ whole genome shotgun (WGS) entry which is preliminary data.</text>
</comment>
<evidence type="ECO:0000259" key="2">
    <source>
        <dbReference type="Pfam" id="PF20446"/>
    </source>
</evidence>
<reference evidence="3" key="1">
    <citation type="journal article" date="2014" name="Genome Announc.">
        <title>Draft Genome Sequences of Three Alkaliphilic Bacillus Strains, Bacillus wakoensis JCM 9140T, Bacillus akibai JCM 9157T, and Bacillus hemicellulosilyticus JCM 9152T.</title>
        <authorList>
            <person name="Yuki M."/>
            <person name="Oshima K."/>
            <person name="Suda W."/>
            <person name="Oshida Y."/>
            <person name="Kitamura K."/>
            <person name="Iida T."/>
            <person name="Hattori M."/>
            <person name="Ohkuma M."/>
        </authorList>
    </citation>
    <scope>NUCLEOTIDE SEQUENCE [LARGE SCALE GENOMIC DNA]</scope>
    <source>
        <strain evidence="3">JCM 9152</strain>
    </source>
</reference>
<accession>W4QKT8</accession>
<feature type="domain" description="ATPase of the ABC class C-terminal" evidence="1">
    <location>
        <begin position="165"/>
        <end position="259"/>
    </location>
</feature>
<sequence length="260" mass="29555">MDRLKKLLYKIDQKGYKSYKEIQGMYQFSHFFLHIDYVQGDPYASPSKIRLRIPLNKTAMKEDWCKRSYHRIRCEDTIARKVGYAVKKQNRNIRGSGKSGLILFDEPSQKVIERSAVMIDHKFVTICLSVGLPANGRRIAGQDAVKLLCTYIPTIIANSLFTLNETDLYNEIKLADQQQTIRRYLKEHQFIAFIANEAILARESGVSDQSMNKDVVPFVSPSSLEIAIKVPHQVEPIKGMVIKKGITLIVGGGYHGKSSF</sequence>
<keyword evidence="3" id="KW-0413">Isomerase</keyword>
<dbReference type="AlphaFoldDB" id="W4QKT8"/>
<name>W4QKT8_9BACI</name>
<dbReference type="STRING" id="1236971.JCM9152_3789"/>
<dbReference type="InterPro" id="IPR046833">
    <property type="entry name" value="ABC_N"/>
</dbReference>
<keyword evidence="4" id="KW-1185">Reference proteome</keyword>
<dbReference type="GO" id="GO:0016853">
    <property type="term" value="F:isomerase activity"/>
    <property type="evidence" value="ECO:0007669"/>
    <property type="project" value="UniProtKB-KW"/>
</dbReference>
<dbReference type="Pfam" id="PF09818">
    <property type="entry name" value="ABC_ATPase"/>
    <property type="match status" value="1"/>
</dbReference>
<dbReference type="PANTHER" id="PTHR38149">
    <property type="entry name" value="ATPASE"/>
    <property type="match status" value="1"/>
</dbReference>